<dbReference type="Proteomes" id="UP001597032">
    <property type="component" value="Unassembled WGS sequence"/>
</dbReference>
<accession>A0ABW2Z7T7</accession>
<dbReference type="PROSITE" id="PS51257">
    <property type="entry name" value="PROKAR_LIPOPROTEIN"/>
    <property type="match status" value="1"/>
</dbReference>
<evidence type="ECO:0000313" key="4">
    <source>
        <dbReference type="Proteomes" id="UP001597032"/>
    </source>
</evidence>
<dbReference type="Pfam" id="PF00754">
    <property type="entry name" value="F5_F8_type_C"/>
    <property type="match status" value="1"/>
</dbReference>
<dbReference type="RefSeq" id="WP_298266145.1">
    <property type="nucleotide sequence ID" value="NZ_JBHTIC010000004.1"/>
</dbReference>
<evidence type="ECO:0000259" key="2">
    <source>
        <dbReference type="PROSITE" id="PS50022"/>
    </source>
</evidence>
<organism evidence="3 4">
    <name type="scientific">Lutibacter aestuarii</name>
    <dbReference type="NCBI Taxonomy" id="861111"/>
    <lineage>
        <taxon>Bacteria</taxon>
        <taxon>Pseudomonadati</taxon>
        <taxon>Bacteroidota</taxon>
        <taxon>Flavobacteriia</taxon>
        <taxon>Flavobacteriales</taxon>
        <taxon>Flavobacteriaceae</taxon>
        <taxon>Lutibacter</taxon>
    </lineage>
</organism>
<dbReference type="SUPFAM" id="SSF49785">
    <property type="entry name" value="Galactose-binding domain-like"/>
    <property type="match status" value="1"/>
</dbReference>
<keyword evidence="4" id="KW-1185">Reference proteome</keyword>
<keyword evidence="1" id="KW-0732">Signal</keyword>
<evidence type="ECO:0000256" key="1">
    <source>
        <dbReference type="SAM" id="SignalP"/>
    </source>
</evidence>
<sequence length="185" mass="20820">MKTLNKIKKLTTVTFLTCFILIVASCSLDVVTPDPDKLPAVPLDRAGWEVIDYSSQEDQGGEGDTGRCADILDGNADTFWHTCWAGCTPTPPHYIVVDMQQEFEVNGFFLLQRQSLSRNIETCEIQVSNDNVNWESLGDFTLEKVKDQQDLALPETKSFRYFKFMVKTVFDGSDNAALAELSPYF</sequence>
<name>A0ABW2Z7T7_9FLAO</name>
<feature type="domain" description="F5/8 type C" evidence="2">
    <location>
        <begin position="38"/>
        <end position="185"/>
    </location>
</feature>
<dbReference type="Gene3D" id="2.60.120.260">
    <property type="entry name" value="Galactose-binding domain-like"/>
    <property type="match status" value="1"/>
</dbReference>
<dbReference type="PROSITE" id="PS50022">
    <property type="entry name" value="FA58C_3"/>
    <property type="match status" value="1"/>
</dbReference>
<dbReference type="InterPro" id="IPR000421">
    <property type="entry name" value="FA58C"/>
</dbReference>
<reference evidence="4" key="1">
    <citation type="journal article" date="2019" name="Int. J. Syst. Evol. Microbiol.">
        <title>The Global Catalogue of Microorganisms (GCM) 10K type strain sequencing project: providing services to taxonomists for standard genome sequencing and annotation.</title>
        <authorList>
            <consortium name="The Broad Institute Genomics Platform"/>
            <consortium name="The Broad Institute Genome Sequencing Center for Infectious Disease"/>
            <person name="Wu L."/>
            <person name="Ma J."/>
        </authorList>
    </citation>
    <scope>NUCLEOTIDE SEQUENCE [LARGE SCALE GENOMIC DNA]</scope>
    <source>
        <strain evidence="4">CCUG 60022</strain>
    </source>
</reference>
<dbReference type="InterPro" id="IPR008979">
    <property type="entry name" value="Galactose-bd-like_sf"/>
</dbReference>
<proteinExistence type="predicted"/>
<feature type="signal peptide" evidence="1">
    <location>
        <begin position="1"/>
        <end position="24"/>
    </location>
</feature>
<protein>
    <submittedName>
        <fullName evidence="3">Discoidin domain-containing protein</fullName>
    </submittedName>
</protein>
<gene>
    <name evidence="3" type="ORF">ACFQZW_02440</name>
</gene>
<feature type="chain" id="PRO_5045929089" evidence="1">
    <location>
        <begin position="25"/>
        <end position="185"/>
    </location>
</feature>
<dbReference type="EMBL" id="JBHTIC010000004">
    <property type="protein sequence ID" value="MFD0760934.1"/>
    <property type="molecule type" value="Genomic_DNA"/>
</dbReference>
<evidence type="ECO:0000313" key="3">
    <source>
        <dbReference type="EMBL" id="MFD0760934.1"/>
    </source>
</evidence>
<comment type="caution">
    <text evidence="3">The sequence shown here is derived from an EMBL/GenBank/DDBJ whole genome shotgun (WGS) entry which is preliminary data.</text>
</comment>